<dbReference type="NCBIfam" id="TIGR02097">
    <property type="entry name" value="yccV"/>
    <property type="match status" value="1"/>
</dbReference>
<dbReference type="Pfam" id="PF12937">
    <property type="entry name" value="F-box-like"/>
    <property type="match status" value="1"/>
</dbReference>
<dbReference type="InterPro" id="IPR011722">
    <property type="entry name" value="Hemimethylated_DNA-bd_dom"/>
</dbReference>
<evidence type="ECO:0000256" key="1">
    <source>
        <dbReference type="SAM" id="MobiDB-lite"/>
    </source>
</evidence>
<dbReference type="Proteomes" id="UP001159427">
    <property type="component" value="Unassembled WGS sequence"/>
</dbReference>
<evidence type="ECO:0000313" key="3">
    <source>
        <dbReference type="EMBL" id="CAH3019375.1"/>
    </source>
</evidence>
<evidence type="ECO:0000259" key="2">
    <source>
        <dbReference type="SMART" id="SM00992"/>
    </source>
</evidence>
<dbReference type="InterPro" id="IPR032698">
    <property type="entry name" value="SirB1_N"/>
</dbReference>
<dbReference type="SUPFAM" id="SSF81383">
    <property type="entry name" value="F-box domain"/>
    <property type="match status" value="1"/>
</dbReference>
<proteinExistence type="predicted"/>
<accession>A0ABN8LU86</accession>
<reference evidence="3 4" key="1">
    <citation type="submission" date="2022-05" db="EMBL/GenBank/DDBJ databases">
        <authorList>
            <consortium name="Genoscope - CEA"/>
            <person name="William W."/>
        </authorList>
    </citation>
    <scope>NUCLEOTIDE SEQUENCE [LARGE SCALE GENOMIC DNA]</scope>
</reference>
<dbReference type="SMART" id="SM00992">
    <property type="entry name" value="YccV-like"/>
    <property type="match status" value="1"/>
</dbReference>
<dbReference type="SUPFAM" id="SSF141255">
    <property type="entry name" value="YccV-like"/>
    <property type="match status" value="1"/>
</dbReference>
<feature type="compositionally biased region" description="Basic and acidic residues" evidence="1">
    <location>
        <begin position="469"/>
        <end position="478"/>
    </location>
</feature>
<feature type="domain" description="Hemimethylated DNA-binding" evidence="2">
    <location>
        <begin position="497"/>
        <end position="594"/>
    </location>
</feature>
<dbReference type="Gene3D" id="1.20.1280.50">
    <property type="match status" value="1"/>
</dbReference>
<dbReference type="InterPro" id="IPR036047">
    <property type="entry name" value="F-box-like_dom_sf"/>
</dbReference>
<sequence length="614" mass="70541">MEEEKGQKRPLEEDESCLLSLADELIDMVLSYPVIDHQDLCRCAQVCRRLHRIAMGNEVWKKKSLLRWNFWKNVPGENWSTTYRDRFLMEQKIHHTLQTISRKYYTKVDVYKKDLKRFVDLAKESPWQSCHIGDSLHELLQGDVCKVNLTYRYYARKVNSYLKIDQLKDEWEQFLALPDEQQPLEKGAMLIARWILDEEEIDENSTFAELDEIAKMVQDSLGGNLTRGETVLTTAPEERMSISTEESAPAVTHPAACLRIIDCLKQVLYQQLQFKGNVNDYYKKENSMLHQVLKNRTGNPITLSVLFAGVARRLGVKLEPVNFPSHFLLRWRTNLDPEADQSTAYKYIDCFNGGRLLSEGQCIDLILPPSLDNSSLRKSAFIKATPKQVFIRMVANIVNSYRAGDPQDNGLKGLHSSLNLALLLDPSDESSRLLVARIQLHLGVDLDEAIASLESFQRGGSTTARDLLERAKQKKAEQDQADDTPQPKLRSDPRHSEVGFKVGMVMRHKLYNYGCVIYGWDPVCKMDELWIRQMGVDNSPGGRNQPFYNVLGDDGSRRYAAHTNLREDPQQPFNPHPELGKYFKGFTGTRYIPNESLQQEYPEDVFNEEDPQIC</sequence>
<dbReference type="Pfam" id="PF13369">
    <property type="entry name" value="Transglut_core2"/>
    <property type="match status" value="1"/>
</dbReference>
<dbReference type="Pfam" id="PF08755">
    <property type="entry name" value="YccV-like"/>
    <property type="match status" value="1"/>
</dbReference>
<dbReference type="InterPro" id="IPR001810">
    <property type="entry name" value="F-box_dom"/>
</dbReference>
<dbReference type="EMBL" id="CALNXI010000114">
    <property type="protein sequence ID" value="CAH3019375.1"/>
    <property type="molecule type" value="Genomic_DNA"/>
</dbReference>
<gene>
    <name evidence="3" type="ORF">PEVE_00002417</name>
</gene>
<dbReference type="PANTHER" id="PTHR31350:SF21">
    <property type="entry name" value="F-BOX ONLY PROTEIN 21"/>
    <property type="match status" value="1"/>
</dbReference>
<organism evidence="3 4">
    <name type="scientific">Porites evermanni</name>
    <dbReference type="NCBI Taxonomy" id="104178"/>
    <lineage>
        <taxon>Eukaryota</taxon>
        <taxon>Metazoa</taxon>
        <taxon>Cnidaria</taxon>
        <taxon>Anthozoa</taxon>
        <taxon>Hexacorallia</taxon>
        <taxon>Scleractinia</taxon>
        <taxon>Fungiina</taxon>
        <taxon>Poritidae</taxon>
        <taxon>Porites</taxon>
    </lineage>
</organism>
<dbReference type="InterPro" id="IPR036623">
    <property type="entry name" value="Hemimethylated_DNA-bd_sf"/>
</dbReference>
<evidence type="ECO:0000313" key="4">
    <source>
        <dbReference type="Proteomes" id="UP001159427"/>
    </source>
</evidence>
<keyword evidence="4" id="KW-1185">Reference proteome</keyword>
<dbReference type="Gene3D" id="2.30.30.390">
    <property type="entry name" value="Hemimethylated DNA-binding domain"/>
    <property type="match status" value="1"/>
</dbReference>
<comment type="caution">
    <text evidence="3">The sequence shown here is derived from an EMBL/GenBank/DDBJ whole genome shotgun (WGS) entry which is preliminary data.</text>
</comment>
<feature type="region of interest" description="Disordered" evidence="1">
    <location>
        <begin position="469"/>
        <end position="495"/>
    </location>
</feature>
<protein>
    <recommendedName>
        <fullName evidence="2">Hemimethylated DNA-binding domain-containing protein</fullName>
    </recommendedName>
</protein>
<dbReference type="PANTHER" id="PTHR31350">
    <property type="entry name" value="SI:DKEY-261L7.2"/>
    <property type="match status" value="1"/>
</dbReference>
<name>A0ABN8LU86_9CNID</name>